<feature type="region of interest" description="Disordered" evidence="5">
    <location>
        <begin position="234"/>
        <end position="261"/>
    </location>
</feature>
<keyword evidence="8" id="KW-1185">Reference proteome</keyword>
<dbReference type="SUPFAM" id="SSF48445">
    <property type="entry name" value="14-3-3 protein"/>
    <property type="match status" value="1"/>
</dbReference>
<dbReference type="InterPro" id="IPR000308">
    <property type="entry name" value="14-3-3"/>
</dbReference>
<dbReference type="InterPro" id="IPR023409">
    <property type="entry name" value="14-3-3_CS"/>
</dbReference>
<evidence type="ECO:0000256" key="1">
    <source>
        <dbReference type="ARBA" id="ARBA00006141"/>
    </source>
</evidence>
<dbReference type="InterPro" id="IPR023410">
    <property type="entry name" value="14-3-3_domain"/>
</dbReference>
<dbReference type="InterPro" id="IPR036815">
    <property type="entry name" value="14-3-3_dom_sf"/>
</dbReference>
<evidence type="ECO:0000313" key="8">
    <source>
        <dbReference type="Proteomes" id="UP000318571"/>
    </source>
</evidence>
<organism evidence="7 8">
    <name type="scientific">Tigriopus californicus</name>
    <name type="common">Marine copepod</name>
    <dbReference type="NCBI Taxonomy" id="6832"/>
    <lineage>
        <taxon>Eukaryota</taxon>
        <taxon>Metazoa</taxon>
        <taxon>Ecdysozoa</taxon>
        <taxon>Arthropoda</taxon>
        <taxon>Crustacea</taxon>
        <taxon>Multicrustacea</taxon>
        <taxon>Hexanauplia</taxon>
        <taxon>Copepoda</taxon>
        <taxon>Harpacticoida</taxon>
        <taxon>Harpacticidae</taxon>
        <taxon>Tigriopus</taxon>
    </lineage>
</organism>
<dbReference type="PROSITE" id="PS00796">
    <property type="entry name" value="1433_1"/>
    <property type="match status" value="1"/>
</dbReference>
<dbReference type="STRING" id="6832.A0A553NYR7"/>
<evidence type="ECO:0000256" key="4">
    <source>
        <dbReference type="RuleBase" id="RU003466"/>
    </source>
</evidence>
<name>A0A553NYR7_TIGCA</name>
<gene>
    <name evidence="7" type="ORF">TCAL_12979</name>
</gene>
<proteinExistence type="inferred from homology"/>
<dbReference type="Gene3D" id="1.20.190.20">
    <property type="entry name" value="14-3-3 domain"/>
    <property type="match status" value="1"/>
</dbReference>
<dbReference type="Pfam" id="PF00244">
    <property type="entry name" value="14-3-3"/>
    <property type="match status" value="1"/>
</dbReference>
<accession>A0A553NYR7</accession>
<comment type="similarity">
    <text evidence="1 4">Belongs to the 14-3-3 family.</text>
</comment>
<evidence type="ECO:0000313" key="7">
    <source>
        <dbReference type="EMBL" id="TRY70579.1"/>
    </source>
</evidence>
<dbReference type="PROSITE" id="PS00797">
    <property type="entry name" value="1433_2"/>
    <property type="match status" value="1"/>
</dbReference>
<evidence type="ECO:0000256" key="5">
    <source>
        <dbReference type="SAM" id="MobiDB-lite"/>
    </source>
</evidence>
<evidence type="ECO:0000259" key="6">
    <source>
        <dbReference type="SMART" id="SM00101"/>
    </source>
</evidence>
<feature type="site" description="Interaction with phosphoserine on interacting protein" evidence="3">
    <location>
        <position position="57"/>
    </location>
</feature>
<dbReference type="OMA" id="SKGTDKH"/>
<dbReference type="AlphaFoldDB" id="A0A553NYR7"/>
<reference evidence="7 8" key="1">
    <citation type="journal article" date="2018" name="Nat. Ecol. Evol.">
        <title>Genomic signatures of mitonuclear coevolution across populations of Tigriopus californicus.</title>
        <authorList>
            <person name="Barreto F.S."/>
            <person name="Watson E.T."/>
            <person name="Lima T.G."/>
            <person name="Willett C.S."/>
            <person name="Edmands S."/>
            <person name="Li W."/>
            <person name="Burton R.S."/>
        </authorList>
    </citation>
    <scope>NUCLEOTIDE SEQUENCE [LARGE SCALE GENOMIC DNA]</scope>
    <source>
        <strain evidence="7 8">San Diego</strain>
    </source>
</reference>
<comment type="caution">
    <text evidence="7">The sequence shown here is derived from an EMBL/GenBank/DDBJ whole genome shotgun (WGS) entry which is preliminary data.</text>
</comment>
<feature type="domain" description="14-3-3" evidence="6">
    <location>
        <begin position="4"/>
        <end position="245"/>
    </location>
</feature>
<sequence>MTEREDSVYKAKLAEQAERYDEMVSCMKLVASMDVELTVEERNLLSVAYKNVIGARRASWRIISSIEQKEENKAAEDKLAMIRAYREAVEKELRDICNDILVVLDKHLIPCSDTGESKVFYYKMKGDYHRYLAEFATANDRKEAAENSLVAYKAASDIAMQELPTTHPIRLGLALNFSVFYYEILNSPDRACRLAKAAFDDAIAELDTLSEESYKDSTLIMQLLRDNLTLWTSDMQGEDEAGSGDTDKKEEKVEDVENPST</sequence>
<evidence type="ECO:0000256" key="2">
    <source>
        <dbReference type="ARBA" id="ARBA00039427"/>
    </source>
</evidence>
<dbReference type="FunFam" id="1.20.190.20:FF:000002">
    <property type="entry name" value="14-3-3 protein epsilon"/>
    <property type="match status" value="1"/>
</dbReference>
<protein>
    <recommendedName>
        <fullName evidence="2">14-3-3 protein epsilon</fullName>
    </recommendedName>
</protein>
<dbReference type="SMART" id="SM00101">
    <property type="entry name" value="14_3_3"/>
    <property type="match status" value="1"/>
</dbReference>
<feature type="site" description="Interaction with phosphoserine on interacting protein" evidence="3">
    <location>
        <position position="130"/>
    </location>
</feature>
<dbReference type="PIRSF" id="PIRSF000868">
    <property type="entry name" value="14-3-3"/>
    <property type="match status" value="1"/>
</dbReference>
<dbReference type="EMBL" id="VCGU01000009">
    <property type="protein sequence ID" value="TRY70579.1"/>
    <property type="molecule type" value="Genomic_DNA"/>
</dbReference>
<dbReference type="PRINTS" id="PR00305">
    <property type="entry name" value="1433ZETA"/>
</dbReference>
<dbReference type="PANTHER" id="PTHR18860">
    <property type="entry name" value="14-3-3 PROTEIN"/>
    <property type="match status" value="1"/>
</dbReference>
<dbReference type="Proteomes" id="UP000318571">
    <property type="component" value="Chromosome 9"/>
</dbReference>
<evidence type="ECO:0000256" key="3">
    <source>
        <dbReference type="PIRSR" id="PIRSR000868-1"/>
    </source>
</evidence>